<dbReference type="InterPro" id="IPR050226">
    <property type="entry name" value="NagZ_Beta-hexosaminidase"/>
</dbReference>
<dbReference type="EMBL" id="LNZB01000007">
    <property type="protein sequence ID" value="KTD82683.1"/>
    <property type="molecule type" value="Genomic_DNA"/>
</dbReference>
<dbReference type="STRING" id="66969.Lwal_0425"/>
<dbReference type="Proteomes" id="UP000054729">
    <property type="component" value="Unassembled WGS sequence"/>
</dbReference>
<reference evidence="8 9" key="1">
    <citation type="submission" date="2015-11" db="EMBL/GenBank/DDBJ databases">
        <title>Genomic analysis of 38 Legionella species identifies large and diverse effector repertoires.</title>
        <authorList>
            <person name="Burstein D."/>
            <person name="Amaro F."/>
            <person name="Zusman T."/>
            <person name="Lifshitz Z."/>
            <person name="Cohen O."/>
            <person name="Gilbert J.A."/>
            <person name="Pupko T."/>
            <person name="Shuman H.A."/>
            <person name="Segal G."/>
        </authorList>
    </citation>
    <scope>NUCLEOTIDE SEQUENCE [LARGE SCALE GENOMIC DNA]</scope>
    <source>
        <strain evidence="8 9">ATCC 51914</strain>
    </source>
</reference>
<evidence type="ECO:0000313" key="9">
    <source>
        <dbReference type="Proteomes" id="UP000054729"/>
    </source>
</evidence>
<keyword evidence="5" id="KW-0326">Glycosidase</keyword>
<evidence type="ECO:0000256" key="5">
    <source>
        <dbReference type="ARBA" id="ARBA00023295"/>
    </source>
</evidence>
<dbReference type="InterPro" id="IPR036962">
    <property type="entry name" value="Glyco_hydro_3_N_sf"/>
</dbReference>
<evidence type="ECO:0000256" key="1">
    <source>
        <dbReference type="ARBA" id="ARBA00001231"/>
    </source>
</evidence>
<comment type="catalytic activity">
    <reaction evidence="1">
        <text>Hydrolysis of terminal non-reducing N-acetyl-D-hexosamine residues in N-acetyl-beta-D-hexosaminides.</text>
        <dbReference type="EC" id="3.2.1.52"/>
    </reaction>
</comment>
<dbReference type="PANTHER" id="PTHR30480:SF13">
    <property type="entry name" value="BETA-HEXOSAMINIDASE"/>
    <property type="match status" value="1"/>
</dbReference>
<organism evidence="8 9">
    <name type="scientific">Legionella waltersii</name>
    <dbReference type="NCBI Taxonomy" id="66969"/>
    <lineage>
        <taxon>Bacteria</taxon>
        <taxon>Pseudomonadati</taxon>
        <taxon>Pseudomonadota</taxon>
        <taxon>Gammaproteobacteria</taxon>
        <taxon>Legionellales</taxon>
        <taxon>Legionellaceae</taxon>
        <taxon>Legionella</taxon>
    </lineage>
</organism>
<feature type="domain" description="Glycoside hydrolase family 3 N-terminal" evidence="7">
    <location>
        <begin position="26"/>
        <end position="371"/>
    </location>
</feature>
<dbReference type="GO" id="GO:0009254">
    <property type="term" value="P:peptidoglycan turnover"/>
    <property type="evidence" value="ECO:0007669"/>
    <property type="project" value="TreeGrafter"/>
</dbReference>
<dbReference type="RefSeq" id="WP_058479286.1">
    <property type="nucleotide sequence ID" value="NZ_CAAAIQ010000002.1"/>
</dbReference>
<feature type="chain" id="PRO_5006919943" description="beta-N-acetylhexosaminidase" evidence="6">
    <location>
        <begin position="22"/>
        <end position="382"/>
    </location>
</feature>
<evidence type="ECO:0000259" key="7">
    <source>
        <dbReference type="Pfam" id="PF00933"/>
    </source>
</evidence>
<dbReference type="InterPro" id="IPR017853">
    <property type="entry name" value="GH"/>
</dbReference>
<dbReference type="PATRIC" id="fig|66969.6.peg.457"/>
<dbReference type="AlphaFoldDB" id="A0A0W1AMU3"/>
<dbReference type="Pfam" id="PF00933">
    <property type="entry name" value="Glyco_hydro_3"/>
    <property type="match status" value="1"/>
</dbReference>
<protein>
    <recommendedName>
        <fullName evidence="3">beta-N-acetylhexosaminidase</fullName>
        <ecNumber evidence="3">3.2.1.52</ecNumber>
    </recommendedName>
</protein>
<dbReference type="InterPro" id="IPR001764">
    <property type="entry name" value="Glyco_hydro_3_N"/>
</dbReference>
<dbReference type="GO" id="GO:0004563">
    <property type="term" value="F:beta-N-acetylhexosaminidase activity"/>
    <property type="evidence" value="ECO:0007669"/>
    <property type="project" value="UniProtKB-EC"/>
</dbReference>
<gene>
    <name evidence="8" type="ORF">Lwal_0425</name>
</gene>
<dbReference type="Gene3D" id="3.20.20.300">
    <property type="entry name" value="Glycoside hydrolase, family 3, N-terminal domain"/>
    <property type="match status" value="1"/>
</dbReference>
<comment type="similarity">
    <text evidence="2">Belongs to the glycosyl hydrolase 3 family.</text>
</comment>
<evidence type="ECO:0000256" key="3">
    <source>
        <dbReference type="ARBA" id="ARBA00012663"/>
    </source>
</evidence>
<evidence type="ECO:0000256" key="4">
    <source>
        <dbReference type="ARBA" id="ARBA00022801"/>
    </source>
</evidence>
<evidence type="ECO:0000256" key="6">
    <source>
        <dbReference type="SAM" id="SignalP"/>
    </source>
</evidence>
<sequence>MKIKSALIFILLAFFSSQFYAQPISLREKIGQMIIIGFHGKQVDKDSPIAQSITKDNIGGVILFDYNQQSQTFDKNIESPEQVKQLNTSLQQLNSQANKQHHRIDLPLLISVDYEGGNVNRLHSRYGFPEVPSAKKIGTMGFDKADYFAELMTRTLHTSEFNLNFFPDVDLNVNPENPIIGKKERSFSIVPELVTQYAQIYSDHFLEQHIQCSYKHFPGHGSSYSDSHLGFVDVTDTWGEQELLPFLHSLSQIKHCGMVMIAHIVNRKLDATGVPASLSYPMINGLLRNQLKFDGVVVTDDMQMKAITNYYGEETAIAMAINAGADMLIFGNQLVEKFESSDEIIRIIEQKVRTGEIPEQRIEEAYQRIVQFKKSIRTDEKP</sequence>
<accession>A0A0W1AMU3</accession>
<keyword evidence="4 8" id="KW-0378">Hydrolase</keyword>
<name>A0A0W1AMU3_9GAMM</name>
<proteinExistence type="inferred from homology"/>
<evidence type="ECO:0000256" key="2">
    <source>
        <dbReference type="ARBA" id="ARBA00005336"/>
    </source>
</evidence>
<comment type="caution">
    <text evidence="8">The sequence shown here is derived from an EMBL/GenBank/DDBJ whole genome shotgun (WGS) entry which is preliminary data.</text>
</comment>
<dbReference type="EC" id="3.2.1.52" evidence="3"/>
<keyword evidence="6" id="KW-0732">Signal</keyword>
<keyword evidence="9" id="KW-1185">Reference proteome</keyword>
<feature type="signal peptide" evidence="6">
    <location>
        <begin position="1"/>
        <end position="21"/>
    </location>
</feature>
<evidence type="ECO:0000313" key="8">
    <source>
        <dbReference type="EMBL" id="KTD82683.1"/>
    </source>
</evidence>
<dbReference type="GO" id="GO:0005975">
    <property type="term" value="P:carbohydrate metabolic process"/>
    <property type="evidence" value="ECO:0007669"/>
    <property type="project" value="InterPro"/>
</dbReference>
<dbReference type="SUPFAM" id="SSF51445">
    <property type="entry name" value="(Trans)glycosidases"/>
    <property type="match status" value="1"/>
</dbReference>
<dbReference type="PANTHER" id="PTHR30480">
    <property type="entry name" value="BETA-HEXOSAMINIDASE-RELATED"/>
    <property type="match status" value="1"/>
</dbReference>